<dbReference type="CDD" id="cd00167">
    <property type="entry name" value="SANT"/>
    <property type="match status" value="1"/>
</dbReference>
<dbReference type="GO" id="GO:0010468">
    <property type="term" value="P:regulation of gene expression"/>
    <property type="evidence" value="ECO:0007669"/>
    <property type="project" value="UniProtKB-ARBA"/>
</dbReference>
<feature type="domain" description="Myb-like" evidence="7">
    <location>
        <begin position="23"/>
        <end position="69"/>
    </location>
</feature>
<keyword evidence="3" id="KW-0238">DNA-binding</keyword>
<evidence type="ECO:0000313" key="10">
    <source>
        <dbReference type="EMBL" id="GMH31327.1"/>
    </source>
</evidence>
<feature type="compositionally biased region" description="Basic and acidic residues" evidence="6">
    <location>
        <begin position="618"/>
        <end position="635"/>
    </location>
</feature>
<proteinExistence type="predicted"/>
<keyword evidence="4" id="KW-0804">Transcription</keyword>
<feature type="domain" description="HTH myb-type" evidence="9">
    <location>
        <begin position="21"/>
        <end position="73"/>
    </location>
</feature>
<gene>
    <name evidence="10" type="ORF">Nepgr_033170</name>
</gene>
<name>A0AAD3TKX0_NEPGR</name>
<organism evidence="10 11">
    <name type="scientific">Nepenthes gracilis</name>
    <name type="common">Slender pitcher plant</name>
    <dbReference type="NCBI Taxonomy" id="150966"/>
    <lineage>
        <taxon>Eukaryota</taxon>
        <taxon>Viridiplantae</taxon>
        <taxon>Streptophyta</taxon>
        <taxon>Embryophyta</taxon>
        <taxon>Tracheophyta</taxon>
        <taxon>Spermatophyta</taxon>
        <taxon>Magnoliopsida</taxon>
        <taxon>eudicotyledons</taxon>
        <taxon>Gunneridae</taxon>
        <taxon>Pentapetalae</taxon>
        <taxon>Caryophyllales</taxon>
        <taxon>Nepenthaceae</taxon>
        <taxon>Nepenthes</taxon>
    </lineage>
</organism>
<feature type="compositionally biased region" description="Basic and acidic residues" evidence="6">
    <location>
        <begin position="200"/>
        <end position="237"/>
    </location>
</feature>
<evidence type="ECO:0000256" key="2">
    <source>
        <dbReference type="ARBA" id="ARBA00023015"/>
    </source>
</evidence>
<dbReference type="PROSITE" id="PS51294">
    <property type="entry name" value="HTH_MYB"/>
    <property type="match status" value="1"/>
</dbReference>
<dbReference type="InterPro" id="IPR017884">
    <property type="entry name" value="SANT_dom"/>
</dbReference>
<dbReference type="FunFam" id="1.10.10.60:FF:000023">
    <property type="entry name" value="protein REVEILLE 6 isoform X1"/>
    <property type="match status" value="1"/>
</dbReference>
<evidence type="ECO:0000313" key="11">
    <source>
        <dbReference type="Proteomes" id="UP001279734"/>
    </source>
</evidence>
<dbReference type="SUPFAM" id="SSF46689">
    <property type="entry name" value="Homeodomain-like"/>
    <property type="match status" value="1"/>
</dbReference>
<dbReference type="GO" id="GO:0005634">
    <property type="term" value="C:nucleus"/>
    <property type="evidence" value="ECO:0007669"/>
    <property type="project" value="UniProtKB-SubCell"/>
</dbReference>
<dbReference type="AlphaFoldDB" id="A0AAD3TKX0"/>
<feature type="compositionally biased region" description="Basic and acidic residues" evidence="6">
    <location>
        <begin position="144"/>
        <end position="165"/>
    </location>
</feature>
<evidence type="ECO:0000256" key="1">
    <source>
        <dbReference type="ARBA" id="ARBA00004123"/>
    </source>
</evidence>
<accession>A0AAD3TKX0</accession>
<evidence type="ECO:0000256" key="6">
    <source>
        <dbReference type="SAM" id="MobiDB-lite"/>
    </source>
</evidence>
<feature type="region of interest" description="Disordered" evidence="6">
    <location>
        <begin position="435"/>
        <end position="468"/>
    </location>
</feature>
<dbReference type="PANTHER" id="PTHR12802:SF174">
    <property type="entry name" value="LATE ELONGATED HYPOCOTYL-LIKE PROTEIN"/>
    <property type="match status" value="1"/>
</dbReference>
<feature type="region of interest" description="Disordered" evidence="6">
    <location>
        <begin position="548"/>
        <end position="579"/>
    </location>
</feature>
<evidence type="ECO:0000259" key="8">
    <source>
        <dbReference type="PROSITE" id="PS51293"/>
    </source>
</evidence>
<protein>
    <recommendedName>
        <fullName evidence="12">LHY</fullName>
    </recommendedName>
</protein>
<dbReference type="Pfam" id="PF00249">
    <property type="entry name" value="Myb_DNA-binding"/>
    <property type="match status" value="1"/>
</dbReference>
<dbReference type="Proteomes" id="UP001279734">
    <property type="component" value="Unassembled WGS sequence"/>
</dbReference>
<evidence type="ECO:0000259" key="9">
    <source>
        <dbReference type="PROSITE" id="PS51294"/>
    </source>
</evidence>
<reference evidence="10" key="1">
    <citation type="submission" date="2023-05" db="EMBL/GenBank/DDBJ databases">
        <title>Nepenthes gracilis genome sequencing.</title>
        <authorList>
            <person name="Fukushima K."/>
        </authorList>
    </citation>
    <scope>NUCLEOTIDE SEQUENCE</scope>
    <source>
        <strain evidence="10">SING2019-196</strain>
    </source>
</reference>
<dbReference type="NCBIfam" id="TIGR01557">
    <property type="entry name" value="myb_SHAQKYF"/>
    <property type="match status" value="1"/>
</dbReference>
<evidence type="ECO:0000259" key="7">
    <source>
        <dbReference type="PROSITE" id="PS50090"/>
    </source>
</evidence>
<sequence length="734" mass="81546">MDTYSSSEELVVKTRKPYVITKQRERWTEEEHNRFLEALKLYGRAWQRIEEHIGTKTAVQIRSHAQKFFSKLEKEALVKGIPVGQAIDIDIPPPRPKRKPSNRYPQKIGTVGAMATQERIKDGKQASGSSHLCKQVINLEKELLPEKPAGEEPQGNRKENDDHGKCSRAFAPFQKSPTNMVSSVDKNSVPTKEAIRKSCNFREHVPLGKHVKNEDKPSESHITDEPNGNHKSNRPDTLETVWNSDTENETQAATNFPRPVPVHMLEGSLGTCGEALSSDVSYQESLVHQMGKHAEPALFTQLSSSATMEGQNSTLRSTNHLKLPSFHPPLILFRNSQEDYFSFLQMSSMFPSLIASTLLQNPPDHSWPSPNVEALADSPASPAGGFLSPQMNPAPTMAALAAATVAAATAWWAAHGLLPFCAPFHAGVTCAPMETSGAPSTNGEQTPKVQREMGNNNSQIHTSQGQQPGWEFSEALQAQHSHPKLPAISLSDAGDSLGAYMNNEVTDTNKRKIPLVTVPKDSSKGRSKKLVDWSSCGRGTAFHSELETEALQKHEKSREEPKETDAINPAGESSDCCRRNTDDLNDSWKEVSKEGNIAFKALFLKEVLPQSFSPLYDMNKKDHQKFSDKENRRDTEESDELDLNSKTQESCPSHQVLEKYGQGVDDNGKSLLRIGLAQGKLQARRTGFKPYKRCSAEARDCRVANTSTQDQENCPKRLHLGEEASTYYSRWCKQ</sequence>
<dbReference type="GO" id="GO:0003677">
    <property type="term" value="F:DNA binding"/>
    <property type="evidence" value="ECO:0007669"/>
    <property type="project" value="UniProtKB-KW"/>
</dbReference>
<feature type="domain" description="SANT" evidence="8">
    <location>
        <begin position="22"/>
        <end position="73"/>
    </location>
</feature>
<dbReference type="InterPro" id="IPR009057">
    <property type="entry name" value="Homeodomain-like_sf"/>
</dbReference>
<dbReference type="PROSITE" id="PS50090">
    <property type="entry name" value="MYB_LIKE"/>
    <property type="match status" value="1"/>
</dbReference>
<evidence type="ECO:0000256" key="3">
    <source>
        <dbReference type="ARBA" id="ARBA00023125"/>
    </source>
</evidence>
<dbReference type="PANTHER" id="PTHR12802">
    <property type="entry name" value="SWI/SNF COMPLEX-RELATED"/>
    <property type="match status" value="1"/>
</dbReference>
<dbReference type="InterPro" id="IPR001005">
    <property type="entry name" value="SANT/Myb"/>
</dbReference>
<keyword evidence="11" id="KW-1185">Reference proteome</keyword>
<comment type="subcellular location">
    <subcellularLocation>
        <location evidence="1">Nucleus</location>
    </subcellularLocation>
</comment>
<comment type="caution">
    <text evidence="10">The sequence shown here is derived from an EMBL/GenBank/DDBJ whole genome shotgun (WGS) entry which is preliminary data.</text>
</comment>
<feature type="compositionally biased region" description="Polar residues" evidence="6">
    <location>
        <begin position="437"/>
        <end position="467"/>
    </location>
</feature>
<dbReference type="SMART" id="SM00717">
    <property type="entry name" value="SANT"/>
    <property type="match status" value="1"/>
</dbReference>
<feature type="compositionally biased region" description="Basic and acidic residues" evidence="6">
    <location>
        <begin position="548"/>
        <end position="565"/>
    </location>
</feature>
<keyword evidence="2" id="KW-0805">Transcription regulation</keyword>
<evidence type="ECO:0000256" key="4">
    <source>
        <dbReference type="ARBA" id="ARBA00023163"/>
    </source>
</evidence>
<dbReference type="InterPro" id="IPR006447">
    <property type="entry name" value="Myb_dom_plants"/>
</dbReference>
<evidence type="ECO:0000256" key="5">
    <source>
        <dbReference type="ARBA" id="ARBA00023242"/>
    </source>
</evidence>
<feature type="region of interest" description="Disordered" evidence="6">
    <location>
        <begin position="200"/>
        <end position="238"/>
    </location>
</feature>
<dbReference type="Gene3D" id="1.10.10.60">
    <property type="entry name" value="Homeodomain-like"/>
    <property type="match status" value="1"/>
</dbReference>
<feature type="region of interest" description="Disordered" evidence="6">
    <location>
        <begin position="615"/>
        <end position="649"/>
    </location>
</feature>
<keyword evidence="5" id="KW-0539">Nucleus</keyword>
<dbReference type="EMBL" id="BSYO01000040">
    <property type="protein sequence ID" value="GMH31327.1"/>
    <property type="molecule type" value="Genomic_DNA"/>
</dbReference>
<evidence type="ECO:0008006" key="12">
    <source>
        <dbReference type="Google" id="ProtNLM"/>
    </source>
</evidence>
<dbReference type="InterPro" id="IPR017930">
    <property type="entry name" value="Myb_dom"/>
</dbReference>
<feature type="region of interest" description="Disordered" evidence="6">
    <location>
        <begin position="144"/>
        <end position="171"/>
    </location>
</feature>
<dbReference type="PROSITE" id="PS51293">
    <property type="entry name" value="SANT"/>
    <property type="match status" value="1"/>
</dbReference>